<dbReference type="GO" id="GO:0090499">
    <property type="term" value="F:pimelyl-[acyl-carrier protein] methyl ester esterase activity"/>
    <property type="evidence" value="ECO:0007669"/>
    <property type="project" value="UniProtKB-EC"/>
</dbReference>
<gene>
    <name evidence="1" type="ORF">GGR39_000880</name>
</gene>
<organism evidence="1 2">
    <name type="scientific">Novosphingobium fluoreni</name>
    <dbReference type="NCBI Taxonomy" id="1391222"/>
    <lineage>
        <taxon>Bacteria</taxon>
        <taxon>Pseudomonadati</taxon>
        <taxon>Pseudomonadota</taxon>
        <taxon>Alphaproteobacteria</taxon>
        <taxon>Sphingomonadales</taxon>
        <taxon>Sphingomonadaceae</taxon>
        <taxon>Novosphingobium</taxon>
    </lineage>
</organism>
<dbReference type="EC" id="3.1.1.85" evidence="1"/>
<dbReference type="EMBL" id="JACIDY010000002">
    <property type="protein sequence ID" value="MBB3939240.1"/>
    <property type="molecule type" value="Genomic_DNA"/>
</dbReference>
<dbReference type="Gene3D" id="3.40.50.1820">
    <property type="entry name" value="alpha/beta hydrolase"/>
    <property type="match status" value="1"/>
</dbReference>
<dbReference type="InterPro" id="IPR029058">
    <property type="entry name" value="AB_hydrolase_fold"/>
</dbReference>
<protein>
    <submittedName>
        <fullName evidence="1">Pimeloyl-[acyl-carrier protein] methyl ester esterase</fullName>
        <ecNumber evidence="1">3.1.1.85</ecNumber>
    </submittedName>
</protein>
<sequence>MSLTLLFHHGWGFDASFWTPLTQILSDMPQAVDDAGYFGATIAPAVTGPCLAITHSFGTMRLLAAPPPGLMGIVAISGFDRFTRAEDCPGVADRVVSRMIGAMAQAPETVLADFHTTLGSTAPTADVNVDRLLADLQIMRDGDFRFVAGALDVPVLSLQGDRDPLLPMPMRETVFAATTGVMRRNHPGAGHLLPREEPAWCADAIRSFIATLP</sequence>
<comment type="caution">
    <text evidence="1">The sequence shown here is derived from an EMBL/GenBank/DDBJ whole genome shotgun (WGS) entry which is preliminary data.</text>
</comment>
<keyword evidence="2" id="KW-1185">Reference proteome</keyword>
<evidence type="ECO:0000313" key="1">
    <source>
        <dbReference type="EMBL" id="MBB3939240.1"/>
    </source>
</evidence>
<dbReference type="RefSeq" id="WP_246388325.1">
    <property type="nucleotide sequence ID" value="NZ_JACIDY010000002.1"/>
</dbReference>
<reference evidence="1 2" key="1">
    <citation type="submission" date="2020-08" db="EMBL/GenBank/DDBJ databases">
        <title>Genomic Encyclopedia of Type Strains, Phase IV (KMG-IV): sequencing the most valuable type-strain genomes for metagenomic binning, comparative biology and taxonomic classification.</title>
        <authorList>
            <person name="Goeker M."/>
        </authorList>
    </citation>
    <scope>NUCLEOTIDE SEQUENCE [LARGE SCALE GENOMIC DNA]</scope>
    <source>
        <strain evidence="1 2">DSM 27568</strain>
    </source>
</reference>
<dbReference type="SUPFAM" id="SSF53474">
    <property type="entry name" value="alpha/beta-Hydrolases"/>
    <property type="match status" value="1"/>
</dbReference>
<name>A0A7W6FXP3_9SPHN</name>
<keyword evidence="1" id="KW-0378">Hydrolase</keyword>
<proteinExistence type="predicted"/>
<dbReference type="Proteomes" id="UP000561459">
    <property type="component" value="Unassembled WGS sequence"/>
</dbReference>
<accession>A0A7W6FXP3</accession>
<evidence type="ECO:0000313" key="2">
    <source>
        <dbReference type="Proteomes" id="UP000561459"/>
    </source>
</evidence>
<dbReference type="AlphaFoldDB" id="A0A7W6FXP3"/>